<feature type="domain" description="Myb-like DNA-binding" evidence="2">
    <location>
        <begin position="13"/>
        <end position="46"/>
    </location>
</feature>
<feature type="compositionally biased region" description="Low complexity" evidence="1">
    <location>
        <begin position="491"/>
        <end position="503"/>
    </location>
</feature>
<feature type="compositionally biased region" description="Basic residues" evidence="1">
    <location>
        <begin position="75"/>
        <end position="106"/>
    </location>
</feature>
<dbReference type="AlphaFoldDB" id="A0A4Z1JHU0"/>
<evidence type="ECO:0000313" key="3">
    <source>
        <dbReference type="EMBL" id="TGO68557.1"/>
    </source>
</evidence>
<dbReference type="Pfam" id="PF22980">
    <property type="entry name" value="Myb_DNA-bind_8"/>
    <property type="match status" value="1"/>
</dbReference>
<keyword evidence="4" id="KW-1185">Reference proteome</keyword>
<evidence type="ECO:0000256" key="1">
    <source>
        <dbReference type="SAM" id="MobiDB-lite"/>
    </source>
</evidence>
<feature type="region of interest" description="Disordered" evidence="1">
    <location>
        <begin position="473"/>
        <end position="562"/>
    </location>
</feature>
<feature type="compositionally biased region" description="Polar residues" evidence="1">
    <location>
        <begin position="315"/>
        <end position="341"/>
    </location>
</feature>
<organism evidence="3 4">
    <name type="scientific">Botryotinia narcissicola</name>
    <dbReference type="NCBI Taxonomy" id="278944"/>
    <lineage>
        <taxon>Eukaryota</taxon>
        <taxon>Fungi</taxon>
        <taxon>Dikarya</taxon>
        <taxon>Ascomycota</taxon>
        <taxon>Pezizomycotina</taxon>
        <taxon>Leotiomycetes</taxon>
        <taxon>Helotiales</taxon>
        <taxon>Sclerotiniaceae</taxon>
        <taxon>Botryotinia</taxon>
    </lineage>
</organism>
<feature type="compositionally biased region" description="Low complexity" evidence="1">
    <location>
        <begin position="266"/>
        <end position="277"/>
    </location>
</feature>
<feature type="region of interest" description="Disordered" evidence="1">
    <location>
        <begin position="427"/>
        <end position="452"/>
    </location>
</feature>
<gene>
    <name evidence="3" type="ORF">BOTNAR_0023g00360</name>
</gene>
<feature type="compositionally biased region" description="Pro residues" evidence="1">
    <location>
        <begin position="477"/>
        <end position="490"/>
    </location>
</feature>
<dbReference type="EMBL" id="PQXJ01000023">
    <property type="protein sequence ID" value="TGO68557.1"/>
    <property type="molecule type" value="Genomic_DNA"/>
</dbReference>
<comment type="caution">
    <text evidence="3">The sequence shown here is derived from an EMBL/GenBank/DDBJ whole genome shotgun (WGS) entry which is preliminary data.</text>
</comment>
<feature type="compositionally biased region" description="Pro residues" evidence="1">
    <location>
        <begin position="430"/>
        <end position="442"/>
    </location>
</feature>
<feature type="compositionally biased region" description="Polar residues" evidence="1">
    <location>
        <begin position="180"/>
        <end position="191"/>
    </location>
</feature>
<feature type="compositionally biased region" description="Basic and acidic residues" evidence="1">
    <location>
        <begin position="63"/>
        <end position="74"/>
    </location>
</feature>
<evidence type="ECO:0000313" key="4">
    <source>
        <dbReference type="Proteomes" id="UP000297452"/>
    </source>
</evidence>
<feature type="compositionally biased region" description="Polar residues" evidence="1">
    <location>
        <begin position="546"/>
        <end position="562"/>
    </location>
</feature>
<feature type="region of interest" description="Disordered" evidence="1">
    <location>
        <begin position="149"/>
        <end position="364"/>
    </location>
</feature>
<reference evidence="3 4" key="1">
    <citation type="submission" date="2017-12" db="EMBL/GenBank/DDBJ databases">
        <title>Comparative genomics of Botrytis spp.</title>
        <authorList>
            <person name="Valero-Jimenez C.A."/>
            <person name="Tapia P."/>
            <person name="Veloso J."/>
            <person name="Silva-Moreno E."/>
            <person name="Staats M."/>
            <person name="Valdes J.H."/>
            <person name="Van Kan J.A.L."/>
        </authorList>
    </citation>
    <scope>NUCLEOTIDE SEQUENCE [LARGE SCALE GENOMIC DNA]</scope>
    <source>
        <strain evidence="3 4">MUCL2120</strain>
    </source>
</reference>
<feature type="compositionally biased region" description="Basic residues" evidence="1">
    <location>
        <begin position="303"/>
        <end position="314"/>
    </location>
</feature>
<proteinExistence type="predicted"/>
<dbReference type="Proteomes" id="UP000297452">
    <property type="component" value="Unassembled WGS sequence"/>
</dbReference>
<dbReference type="InterPro" id="IPR054505">
    <property type="entry name" value="Myb_DNA-bind_8"/>
</dbReference>
<name>A0A4Z1JHU0_9HELO</name>
<dbReference type="STRING" id="278944.A0A4Z1JHU0"/>
<sequence>MPSKIQLDENLKSDMKTIDFAAVGQTTNLKSPAARMRYTRLKRQIEKGVIGANANINLGSGKSEGDRNGEEKERRKEKREKKMREKKMREKKMREKKMREKKMREKKQKEEKREREGVEKKEKVEVKEWNRVEGGMGMEMGMEMYDGVEKKEGKRKREIRDTTESDADAISEPDFHLQGWKTSILNNTTSLFPADPPQSIQFSTHPHTEYPSHPYLHNYPATTAPQPNIPQSNFSASQSISQTHPDQLPFQTSSSPPLDPQIKLEPYSPFSSFSSYSTERSLPNLHERIEDEDADSEDEMPLAKRRGLGKRHASRSQSPHRNGNPNSNPNREEISQTNTSKIAEGYGDAHSHSHSHSCSEMSDLRESGCVDEYTYTHPPLRSSIHELGTSSQYAYAYPNPYTTPYKSIYAPPASSYDTLESLNSTLLAPLPSPLPSPSPSPPSKSTSTPFNPHPYNWADTYKSYRHLWGTERIARVSPPPPPPPSPPPPSLSTSSSSPLSLYHNHNHNHNYNHNYTHTHTHTPTHNHNKITNANTIPDSDFPAPLPTQSPRSNTHPLSLSQW</sequence>
<accession>A0A4Z1JHU0</accession>
<feature type="compositionally biased region" description="Basic residues" evidence="1">
    <location>
        <begin position="504"/>
        <end position="528"/>
    </location>
</feature>
<evidence type="ECO:0000259" key="2">
    <source>
        <dbReference type="Pfam" id="PF22980"/>
    </source>
</evidence>
<feature type="compositionally biased region" description="Polar residues" evidence="1">
    <location>
        <begin position="220"/>
        <end position="256"/>
    </location>
</feature>
<feature type="compositionally biased region" description="Acidic residues" evidence="1">
    <location>
        <begin position="290"/>
        <end position="300"/>
    </location>
</feature>
<dbReference type="OrthoDB" id="3944408at2759"/>
<feature type="region of interest" description="Disordered" evidence="1">
    <location>
        <begin position="53"/>
        <end position="121"/>
    </location>
</feature>
<feature type="compositionally biased region" description="Basic and acidic residues" evidence="1">
    <location>
        <begin position="107"/>
        <end position="121"/>
    </location>
</feature>
<protein>
    <recommendedName>
        <fullName evidence="2">Myb-like DNA-binding domain-containing protein</fullName>
    </recommendedName>
</protein>